<proteinExistence type="inferred from homology"/>
<evidence type="ECO:0000256" key="7">
    <source>
        <dbReference type="ARBA" id="ARBA00049458"/>
    </source>
</evidence>
<keyword evidence="3 9" id="KW-0812">Transmembrane</keyword>
<comment type="subcellular location">
    <subcellularLocation>
        <location evidence="1">Membrane</location>
        <topology evidence="1">Multi-pass membrane protein</topology>
    </subcellularLocation>
</comment>
<dbReference type="Pfam" id="PF07947">
    <property type="entry name" value="YhhN"/>
    <property type="match status" value="1"/>
</dbReference>
<dbReference type="AlphaFoldDB" id="A0A2A2LL28"/>
<feature type="transmembrane region" description="Helical" evidence="9">
    <location>
        <begin position="7"/>
        <end position="25"/>
    </location>
</feature>
<evidence type="ECO:0000256" key="4">
    <source>
        <dbReference type="ARBA" id="ARBA00022989"/>
    </source>
</evidence>
<dbReference type="EC" id="3.3.2.2" evidence="6"/>
<gene>
    <name evidence="10" type="ORF">WR25_03381</name>
</gene>
<keyword evidence="5 9" id="KW-0472">Membrane</keyword>
<comment type="catalytic activity">
    <reaction evidence="7">
        <text>a 1-O-(1Z-alkenyl)-sn-glycero-3-phosphoethanolamine + H2O = a 2,3-saturated aldehyde + sn-glycero-3-phosphoethanolamine</text>
        <dbReference type="Rhea" id="RHEA:16905"/>
        <dbReference type="ChEBI" id="CHEBI:15377"/>
        <dbReference type="ChEBI" id="CHEBI:73359"/>
        <dbReference type="ChEBI" id="CHEBI:77288"/>
        <dbReference type="ChEBI" id="CHEBI:143890"/>
        <dbReference type="EC" id="3.3.2.2"/>
    </reaction>
</comment>
<keyword evidence="4 9" id="KW-1133">Transmembrane helix</keyword>
<evidence type="ECO:0000256" key="6">
    <source>
        <dbReference type="ARBA" id="ARBA00035673"/>
    </source>
</evidence>
<dbReference type="Proteomes" id="UP000218231">
    <property type="component" value="Unassembled WGS sequence"/>
</dbReference>
<feature type="transmembrane region" description="Helical" evidence="9">
    <location>
        <begin position="134"/>
        <end position="155"/>
    </location>
</feature>
<dbReference type="PANTHER" id="PTHR31885">
    <property type="entry name" value="GH04784P"/>
    <property type="match status" value="1"/>
</dbReference>
<organism evidence="10 11">
    <name type="scientific">Diploscapter pachys</name>
    <dbReference type="NCBI Taxonomy" id="2018661"/>
    <lineage>
        <taxon>Eukaryota</taxon>
        <taxon>Metazoa</taxon>
        <taxon>Ecdysozoa</taxon>
        <taxon>Nematoda</taxon>
        <taxon>Chromadorea</taxon>
        <taxon>Rhabditida</taxon>
        <taxon>Rhabditina</taxon>
        <taxon>Rhabditomorpha</taxon>
        <taxon>Rhabditoidea</taxon>
        <taxon>Rhabditidae</taxon>
        <taxon>Diploscapter</taxon>
    </lineage>
</organism>
<feature type="transmembrane region" description="Helical" evidence="9">
    <location>
        <begin position="102"/>
        <end position="122"/>
    </location>
</feature>
<feature type="transmembrane region" description="Helical" evidence="9">
    <location>
        <begin position="56"/>
        <end position="77"/>
    </location>
</feature>
<dbReference type="PANTHER" id="PTHR31885:SF6">
    <property type="entry name" value="GH04784P"/>
    <property type="match status" value="1"/>
</dbReference>
<dbReference type="GO" id="GO:0016020">
    <property type="term" value="C:membrane"/>
    <property type="evidence" value="ECO:0007669"/>
    <property type="project" value="UniProtKB-SubCell"/>
</dbReference>
<comment type="catalytic activity">
    <reaction evidence="8">
        <text>a 1-O-(1Z-alkenyl)-sn-glycero-3-phosphocholine + H2O = a 2,3-saturated aldehyde + sn-glycerol 3-phosphocholine</text>
        <dbReference type="Rhea" id="RHEA:22544"/>
        <dbReference type="ChEBI" id="CHEBI:15377"/>
        <dbReference type="ChEBI" id="CHEBI:16870"/>
        <dbReference type="ChEBI" id="CHEBI:73359"/>
        <dbReference type="ChEBI" id="CHEBI:77287"/>
        <dbReference type="EC" id="3.3.2.2"/>
    </reaction>
</comment>
<evidence type="ECO:0000256" key="1">
    <source>
        <dbReference type="ARBA" id="ARBA00004141"/>
    </source>
</evidence>
<evidence type="ECO:0000256" key="2">
    <source>
        <dbReference type="ARBA" id="ARBA00007375"/>
    </source>
</evidence>
<evidence type="ECO:0000313" key="11">
    <source>
        <dbReference type="Proteomes" id="UP000218231"/>
    </source>
</evidence>
<comment type="similarity">
    <text evidence="2">Belongs to the TMEM86 family.</text>
</comment>
<comment type="caution">
    <text evidence="10">The sequence shown here is derived from an EMBL/GenBank/DDBJ whole genome shotgun (WGS) entry which is preliminary data.</text>
</comment>
<evidence type="ECO:0000256" key="5">
    <source>
        <dbReference type="ARBA" id="ARBA00023136"/>
    </source>
</evidence>
<evidence type="ECO:0000256" key="3">
    <source>
        <dbReference type="ARBA" id="ARBA00022692"/>
    </source>
</evidence>
<evidence type="ECO:0000256" key="9">
    <source>
        <dbReference type="SAM" id="Phobius"/>
    </source>
</evidence>
<sequence>MKNETIVQLYIALIAYFFYYSNGFVKFHGEYYAVFKTIPVLVLSLFAFLRNRGRVALLILLGGIGDYIIGIPSGGIVPGSFPFGSGHLIALSLFAFKRTFKIFWPTAIGLLLLQATVGHFCIKPMLSSEPTNALILSVYSFTLAACFIVSSSHYFRSSVNDLEYTVCILN</sequence>
<feature type="transmembrane region" description="Helical" evidence="9">
    <location>
        <begin position="31"/>
        <end position="49"/>
    </location>
</feature>
<dbReference type="EMBL" id="LIAE01006617">
    <property type="protein sequence ID" value="PAV86926.1"/>
    <property type="molecule type" value="Genomic_DNA"/>
</dbReference>
<protein>
    <recommendedName>
        <fullName evidence="6">lysoplasmalogenase</fullName>
        <ecNumber evidence="6">3.3.2.2</ecNumber>
    </recommendedName>
</protein>
<dbReference type="InterPro" id="IPR012506">
    <property type="entry name" value="TMEM86B-like"/>
</dbReference>
<dbReference type="GO" id="GO:0047408">
    <property type="term" value="F:alkenylglycerophosphocholine hydrolase activity"/>
    <property type="evidence" value="ECO:0007669"/>
    <property type="project" value="UniProtKB-EC"/>
</dbReference>
<reference evidence="10 11" key="1">
    <citation type="journal article" date="2017" name="Curr. Biol.">
        <title>Genome architecture and evolution of a unichromosomal asexual nematode.</title>
        <authorList>
            <person name="Fradin H."/>
            <person name="Zegar C."/>
            <person name="Gutwein M."/>
            <person name="Lucas J."/>
            <person name="Kovtun M."/>
            <person name="Corcoran D."/>
            <person name="Baugh L.R."/>
            <person name="Kiontke K."/>
            <person name="Gunsalus K."/>
            <person name="Fitch D.H."/>
            <person name="Piano F."/>
        </authorList>
    </citation>
    <scope>NUCLEOTIDE SEQUENCE [LARGE SCALE GENOMIC DNA]</scope>
    <source>
        <strain evidence="10">PF1309</strain>
    </source>
</reference>
<keyword evidence="11" id="KW-1185">Reference proteome</keyword>
<evidence type="ECO:0000313" key="10">
    <source>
        <dbReference type="EMBL" id="PAV86926.1"/>
    </source>
</evidence>
<evidence type="ECO:0000256" key="8">
    <source>
        <dbReference type="ARBA" id="ARBA00049560"/>
    </source>
</evidence>
<name>A0A2A2LL28_9BILA</name>
<accession>A0A2A2LL28</accession>